<accession>A0A0V8HLT0</accession>
<dbReference type="InterPro" id="IPR036291">
    <property type="entry name" value="NAD(P)-bd_dom_sf"/>
</dbReference>
<dbReference type="SUPFAM" id="SSF48179">
    <property type="entry name" value="6-phosphogluconate dehydrogenase C-terminal domain-like"/>
    <property type="match status" value="1"/>
</dbReference>
<evidence type="ECO:0000256" key="7">
    <source>
        <dbReference type="NCBIfam" id="TIGR00112"/>
    </source>
</evidence>
<dbReference type="PANTHER" id="PTHR11645">
    <property type="entry name" value="PYRROLINE-5-CARBOXYLATE REDUCTASE"/>
    <property type="match status" value="1"/>
</dbReference>
<evidence type="ECO:0000256" key="4">
    <source>
        <dbReference type="ARBA" id="ARBA00023002"/>
    </source>
</evidence>
<evidence type="ECO:0000256" key="2">
    <source>
        <dbReference type="ARBA" id="ARBA00022650"/>
    </source>
</evidence>
<evidence type="ECO:0000256" key="8">
    <source>
        <dbReference type="PIRSR" id="PIRSR000193-1"/>
    </source>
</evidence>
<sequence>MKTLFVGAGSMAHALLNGALEARVLEKENVYVTNRSNRQRLTEVTNHFGVNGVHAPLPSHEPFDVVILAMKPKDFHSAAPAVKHFLTGGTLVISVLAGIGIEQIREALSFNGAIARAMPNTSASVGRSATAVTCNGSLSEKQREWTMKFFSSVGLAVEVPEEQMDLITAVSGSGPAYIYYVAEMLEKAAVDLGLHSELAKALIRETISGASVMLEKSGLEAEILRKNVTSPGGTTEAGISVLDKYGVSEAFTHCVDAAKNRSKEMGSELLLNRVK</sequence>
<dbReference type="PIRSF" id="PIRSF000193">
    <property type="entry name" value="Pyrrol-5-carb_rd"/>
    <property type="match status" value="1"/>
</dbReference>
<dbReference type="GO" id="GO:0055129">
    <property type="term" value="P:L-proline biosynthetic process"/>
    <property type="evidence" value="ECO:0007669"/>
    <property type="project" value="UniProtKB-UniRule"/>
</dbReference>
<evidence type="ECO:0000259" key="10">
    <source>
        <dbReference type="Pfam" id="PF03807"/>
    </source>
</evidence>
<evidence type="ECO:0000256" key="3">
    <source>
        <dbReference type="ARBA" id="ARBA00022857"/>
    </source>
</evidence>
<dbReference type="OrthoDB" id="9805754at2"/>
<organism evidence="12 13">
    <name type="scientific">[Bacillus] enclensis</name>
    <dbReference type="NCBI Taxonomy" id="1402860"/>
    <lineage>
        <taxon>Bacteria</taxon>
        <taxon>Bacillati</taxon>
        <taxon>Bacillota</taxon>
        <taxon>Bacilli</taxon>
        <taxon>Bacillales</taxon>
        <taxon>Bacillaceae</taxon>
        <taxon>Rossellomorea</taxon>
    </lineage>
</organism>
<dbReference type="InterPro" id="IPR008927">
    <property type="entry name" value="6-PGluconate_DH-like_C_sf"/>
</dbReference>
<dbReference type="InterPro" id="IPR029036">
    <property type="entry name" value="P5CR_dimer"/>
</dbReference>
<evidence type="ECO:0000256" key="6">
    <source>
        <dbReference type="HAMAP-Rule" id="MF_01925"/>
    </source>
</evidence>
<keyword evidence="4 6" id="KW-0560">Oxidoreductase</keyword>
<protein>
    <recommendedName>
        <fullName evidence="6 7">Pyrroline-5-carboxylate reductase</fullName>
        <shortName evidence="6">P5C reductase</shortName>
        <shortName evidence="6">P5CR</shortName>
        <ecNumber evidence="6 7">1.5.1.2</ecNumber>
    </recommendedName>
    <alternativeName>
        <fullName evidence="6">PCA reductase</fullName>
    </alternativeName>
</protein>
<dbReference type="NCBIfam" id="TIGR00112">
    <property type="entry name" value="proC"/>
    <property type="match status" value="1"/>
</dbReference>
<gene>
    <name evidence="6" type="primary">proC</name>
    <name evidence="12" type="ORF">GA0061094_0990</name>
</gene>
<dbReference type="Proteomes" id="UP000181997">
    <property type="component" value="Unassembled WGS sequence"/>
</dbReference>
<proteinExistence type="inferred from homology"/>
<dbReference type="Gene3D" id="1.10.3730.10">
    <property type="entry name" value="ProC C-terminal domain-like"/>
    <property type="match status" value="1"/>
</dbReference>
<keyword evidence="6 9" id="KW-0028">Amino-acid biosynthesis</keyword>
<dbReference type="PANTHER" id="PTHR11645:SF49">
    <property type="entry name" value="PYRROLINE-5-CARBOXYLATE REDUCTASE 1"/>
    <property type="match status" value="1"/>
</dbReference>
<feature type="domain" description="Pyrroline-5-carboxylate reductase dimerisation" evidence="11">
    <location>
        <begin position="161"/>
        <end position="265"/>
    </location>
</feature>
<comment type="pathway">
    <text evidence="6 9">Amino-acid biosynthesis; L-proline biosynthesis; L-proline from L-glutamate 5-semialdehyde: step 1/1.</text>
</comment>
<comment type="catalytic activity">
    <reaction evidence="6">
        <text>L-proline + NAD(+) = (S)-1-pyrroline-5-carboxylate + NADH + 2 H(+)</text>
        <dbReference type="Rhea" id="RHEA:14105"/>
        <dbReference type="ChEBI" id="CHEBI:15378"/>
        <dbReference type="ChEBI" id="CHEBI:17388"/>
        <dbReference type="ChEBI" id="CHEBI:57540"/>
        <dbReference type="ChEBI" id="CHEBI:57945"/>
        <dbReference type="ChEBI" id="CHEBI:60039"/>
        <dbReference type="EC" id="1.5.1.2"/>
    </reaction>
</comment>
<dbReference type="FunFam" id="1.10.3730.10:FF:000001">
    <property type="entry name" value="Pyrroline-5-carboxylate reductase"/>
    <property type="match status" value="1"/>
</dbReference>
<evidence type="ECO:0000256" key="9">
    <source>
        <dbReference type="RuleBase" id="RU003903"/>
    </source>
</evidence>
<dbReference type="HAMAP" id="MF_01925">
    <property type="entry name" value="P5C_reductase"/>
    <property type="match status" value="1"/>
</dbReference>
<evidence type="ECO:0000256" key="1">
    <source>
        <dbReference type="ARBA" id="ARBA00005525"/>
    </source>
</evidence>
<keyword evidence="3 6" id="KW-0521">NADP</keyword>
<dbReference type="AlphaFoldDB" id="A0A0V8HLT0"/>
<dbReference type="PROSITE" id="PS00521">
    <property type="entry name" value="P5CR"/>
    <property type="match status" value="1"/>
</dbReference>
<dbReference type="GO" id="GO:0004735">
    <property type="term" value="F:pyrroline-5-carboxylate reductase activity"/>
    <property type="evidence" value="ECO:0007669"/>
    <property type="project" value="UniProtKB-UniRule"/>
</dbReference>
<dbReference type="InterPro" id="IPR053790">
    <property type="entry name" value="P5CR-like_CS"/>
</dbReference>
<comment type="subcellular location">
    <subcellularLocation>
        <location evidence="6">Cytoplasm</location>
    </subcellularLocation>
</comment>
<dbReference type="InterPro" id="IPR000304">
    <property type="entry name" value="Pyrroline-COOH_reductase"/>
</dbReference>
<evidence type="ECO:0000259" key="11">
    <source>
        <dbReference type="Pfam" id="PF14748"/>
    </source>
</evidence>
<dbReference type="GO" id="GO:0005737">
    <property type="term" value="C:cytoplasm"/>
    <property type="evidence" value="ECO:0007669"/>
    <property type="project" value="UniProtKB-SubCell"/>
</dbReference>
<dbReference type="EC" id="1.5.1.2" evidence="6 7"/>
<dbReference type="InterPro" id="IPR028939">
    <property type="entry name" value="P5C_Rdtase_cat_N"/>
</dbReference>
<evidence type="ECO:0000256" key="5">
    <source>
        <dbReference type="ARBA" id="ARBA00058118"/>
    </source>
</evidence>
<keyword evidence="6" id="KW-0963">Cytoplasm</keyword>
<feature type="domain" description="Pyrroline-5-carboxylate reductase catalytic N-terminal" evidence="10">
    <location>
        <begin position="5"/>
        <end position="98"/>
    </location>
</feature>
<dbReference type="SUPFAM" id="SSF51735">
    <property type="entry name" value="NAD(P)-binding Rossmann-fold domains"/>
    <property type="match status" value="1"/>
</dbReference>
<dbReference type="Pfam" id="PF14748">
    <property type="entry name" value="P5CR_dimer"/>
    <property type="match status" value="1"/>
</dbReference>
<dbReference type="EMBL" id="FMAU01000001">
    <property type="protein sequence ID" value="SCB86001.1"/>
    <property type="molecule type" value="Genomic_DNA"/>
</dbReference>
<comment type="catalytic activity">
    <reaction evidence="6 9">
        <text>L-proline + NADP(+) = (S)-1-pyrroline-5-carboxylate + NADPH + 2 H(+)</text>
        <dbReference type="Rhea" id="RHEA:14109"/>
        <dbReference type="ChEBI" id="CHEBI:15378"/>
        <dbReference type="ChEBI" id="CHEBI:17388"/>
        <dbReference type="ChEBI" id="CHEBI:57783"/>
        <dbReference type="ChEBI" id="CHEBI:58349"/>
        <dbReference type="ChEBI" id="CHEBI:60039"/>
        <dbReference type="EC" id="1.5.1.2"/>
    </reaction>
</comment>
<keyword evidence="2 6" id="KW-0641">Proline biosynthesis</keyword>
<evidence type="ECO:0000313" key="13">
    <source>
        <dbReference type="Proteomes" id="UP000181997"/>
    </source>
</evidence>
<evidence type="ECO:0000313" key="12">
    <source>
        <dbReference type="EMBL" id="SCB86001.1"/>
    </source>
</evidence>
<name>A0A0V8HLT0_9BACI</name>
<dbReference type="Pfam" id="PF03807">
    <property type="entry name" value="F420_oxidored"/>
    <property type="match status" value="1"/>
</dbReference>
<dbReference type="RefSeq" id="WP_058297688.1">
    <property type="nucleotide sequence ID" value="NZ_FMAU01000001.1"/>
</dbReference>
<comment type="function">
    <text evidence="5 6">Catalyzes the reduction of 1-pyrroline-5-carboxylate (PCA) to L-proline.</text>
</comment>
<reference evidence="13" key="1">
    <citation type="submission" date="2016-08" db="EMBL/GenBank/DDBJ databases">
        <authorList>
            <person name="Varghese N."/>
            <person name="Submissions Spin"/>
        </authorList>
    </citation>
    <scope>NUCLEOTIDE SEQUENCE [LARGE SCALE GENOMIC DNA]</scope>
    <source>
        <strain evidence="13">SGD-1123</strain>
    </source>
</reference>
<keyword evidence="13" id="KW-1185">Reference proteome</keyword>
<dbReference type="Gene3D" id="3.40.50.720">
    <property type="entry name" value="NAD(P)-binding Rossmann-like Domain"/>
    <property type="match status" value="1"/>
</dbReference>
<comment type="similarity">
    <text evidence="1 6 9">Belongs to the pyrroline-5-carboxylate reductase family.</text>
</comment>
<dbReference type="UniPathway" id="UPA00098">
    <property type="reaction ID" value="UER00361"/>
</dbReference>
<feature type="binding site" evidence="8">
    <location>
        <begin position="69"/>
        <end position="72"/>
    </location>
    <ligand>
        <name>NADP(+)</name>
        <dbReference type="ChEBI" id="CHEBI:58349"/>
    </ligand>
</feature>